<dbReference type="STRING" id="1619046.US42_C0007G0059"/>
<keyword evidence="1" id="KW-0472">Membrane</keyword>
<dbReference type="Proteomes" id="UP000034849">
    <property type="component" value="Unassembled WGS sequence"/>
</dbReference>
<dbReference type="AlphaFoldDB" id="A0A0G0G9A3"/>
<proteinExistence type="predicted"/>
<evidence type="ECO:0000313" key="2">
    <source>
        <dbReference type="EMBL" id="KKQ27668.1"/>
    </source>
</evidence>
<evidence type="ECO:0000313" key="3">
    <source>
        <dbReference type="Proteomes" id="UP000034849"/>
    </source>
</evidence>
<keyword evidence="1" id="KW-1133">Transmembrane helix</keyword>
<sequence>MINNKGQSLLEVIVALAIFALISATMVSLSTGGFVSMNVGGEQTEAQALAGEGVEAVRAIRDRAWNELTFTTSSVATSTGQWIFSGENTTAQLDNYFRTISFDSVCRDVSNNIVACPGLYTDAQTKKVTSQIDWPVRNTTNTVKQVTYLTNWDALNWVQTNWLGGSGQSVWSDITKYFSDDGNVNASTTGNLQLKYTPSSGCGPMIWDFSNQYSYSYDNSKIEVVGGFGQLKDIGSCSGTTSTCATLTSQSSCQALAGCSWTPSYASTNPTINNFFSYTPSQISYWSGFSETAVPNGGVIYYQLSNDDGVSWKYWNGSAWVTSTLATNYNTSSTINTNIITFPTSTKKMMFKVFLVSDGNNLVKLDQVQIDCSQIYDWDFETPASYNYPTTTIIVSSSMAQLNNLGSTSVCSGTTTVCSTIVSSTNCTTAGCSWSAGGDTTYATTSPSISSVISLSLPTTTFYKWTRFIETATTNGGSISYQLSNNDGTTWQFWNGSAWATAGAENYNSASVVNTNINTFATSTGKLMYKAFLTSNGTQLVQLDNIQVWWQETTGVSSYATLGSVISSAYNLSDISPVSVISWTPDLSACSNCSIKFQIRTASNNGGVPGTWSPWYGVNGADDYFIDYRGSIIPKVLNWNQWVQYQAWLLGDGNSTPILNDVTVYYK</sequence>
<comment type="caution">
    <text evidence="2">The sequence shown here is derived from an EMBL/GenBank/DDBJ whole genome shotgun (WGS) entry which is preliminary data.</text>
</comment>
<keyword evidence="1" id="KW-0812">Transmembrane</keyword>
<gene>
    <name evidence="2" type="ORF">US42_C0007G0059</name>
</gene>
<organism evidence="2 3">
    <name type="scientific">Candidatus Magasanikbacteria bacterium GW2011_GWC2_37_14</name>
    <dbReference type="NCBI Taxonomy" id="1619046"/>
    <lineage>
        <taxon>Bacteria</taxon>
        <taxon>Candidatus Magasanikiibacteriota</taxon>
    </lineage>
</organism>
<dbReference type="EMBL" id="LBSX01000007">
    <property type="protein sequence ID" value="KKQ27668.1"/>
    <property type="molecule type" value="Genomic_DNA"/>
</dbReference>
<evidence type="ECO:0000256" key="1">
    <source>
        <dbReference type="SAM" id="Phobius"/>
    </source>
</evidence>
<accession>A0A0G0G9A3</accession>
<feature type="transmembrane region" description="Helical" evidence="1">
    <location>
        <begin position="12"/>
        <end position="35"/>
    </location>
</feature>
<name>A0A0G0G9A3_9BACT</name>
<dbReference type="InterPro" id="IPR012902">
    <property type="entry name" value="N_methyl_site"/>
</dbReference>
<reference evidence="2 3" key="1">
    <citation type="journal article" date="2015" name="Nature">
        <title>rRNA introns, odd ribosomes, and small enigmatic genomes across a large radiation of phyla.</title>
        <authorList>
            <person name="Brown C.T."/>
            <person name="Hug L.A."/>
            <person name="Thomas B.C."/>
            <person name="Sharon I."/>
            <person name="Castelle C.J."/>
            <person name="Singh A."/>
            <person name="Wilkins M.J."/>
            <person name="Williams K.H."/>
            <person name="Banfield J.F."/>
        </authorList>
    </citation>
    <scope>NUCLEOTIDE SEQUENCE [LARGE SCALE GENOMIC DNA]</scope>
</reference>
<dbReference type="Pfam" id="PF07963">
    <property type="entry name" value="N_methyl"/>
    <property type="match status" value="1"/>
</dbReference>
<protein>
    <submittedName>
        <fullName evidence="2">Polycystic kidney disease protein 1-like protein 3</fullName>
    </submittedName>
</protein>